<reference evidence="4" key="2">
    <citation type="submission" date="2015-06" db="UniProtKB">
        <authorList>
            <consortium name="EnsemblMetazoa"/>
        </authorList>
    </citation>
    <scope>IDENTIFICATION</scope>
</reference>
<dbReference type="EMBL" id="CAEY01001108">
    <property type="status" value="NOT_ANNOTATED_CDS"/>
    <property type="molecule type" value="Genomic_DNA"/>
</dbReference>
<dbReference type="eggNOG" id="ENOG502QS2X">
    <property type="taxonomic scope" value="Eukaryota"/>
</dbReference>
<sequence length="616" mass="68428">MDSDEQNISGLLDDQSTLDDRRTSSSLSNQVISGESKETLISKPEIASKWLTAYNDNLCSLYTLTACICFVDLNGDGDQKLVIADLGNGVQGMKLNIYKGTFILSQLTLIDCPSGVVSFYMDSNAPRIPAIGVASGSYLYIYKNLKPFYKFGLPSLEIHPSEQDAWNQLVADKIDASQLKVLLENLRIEVGEASLTARSQRLIDLTDPGVIDDFIGRYKDQPLKRSTIITCIATIKKTVDEDNNLNCLIIGTENKDILIIEPDAFTILTSVQLPSIPVFLEISGLFNVEYRVIVSCRDACIYTIKRGFKTGRLCVQLNSQPVGLVRYNNNIIVGTMDQCLSCFTINGNCVWKINQQSGITCLTAIEVEILGLTLIAVALESRTVVFYNGKSKVDTIETENVITSMKFGRYGREDNTLVMVSRSGSLSIRILKRTAKFTSIESDFGEAGSGSTMKMNIPKKTKLFIDQSVREPIHRAFQQDLYRLRLVVARAYVKAIAASLNPMSSNAVDPLKLSAQVHGLGPVFRLILEIQNTSLDQPSYNLNLFFYCDVKIYRIHRNFIPVPNLQPGYIYTFATKVECVNELNVSDFIKIHVVREGDSTPIITAIINMPSSETPV</sequence>
<evidence type="ECO:0000313" key="5">
    <source>
        <dbReference type="Proteomes" id="UP000015104"/>
    </source>
</evidence>
<dbReference type="InterPro" id="IPR032728">
    <property type="entry name" value="BBS1_N"/>
</dbReference>
<dbReference type="Pfam" id="PF14779">
    <property type="entry name" value="BBS1"/>
    <property type="match status" value="1"/>
</dbReference>
<dbReference type="Proteomes" id="UP000015104">
    <property type="component" value="Unassembled WGS sequence"/>
</dbReference>
<dbReference type="SUPFAM" id="SSF50978">
    <property type="entry name" value="WD40 repeat-like"/>
    <property type="match status" value="1"/>
</dbReference>
<evidence type="ECO:0000259" key="2">
    <source>
        <dbReference type="Pfam" id="PF14779"/>
    </source>
</evidence>
<dbReference type="InterPro" id="IPR036322">
    <property type="entry name" value="WD40_repeat_dom_sf"/>
</dbReference>
<dbReference type="PANTHER" id="PTHR20870:SF0">
    <property type="entry name" value="BARDET-BIEDL SYNDROME 1 PROTEIN"/>
    <property type="match status" value="1"/>
</dbReference>
<dbReference type="GO" id="GO:0005930">
    <property type="term" value="C:axoneme"/>
    <property type="evidence" value="ECO:0007669"/>
    <property type="project" value="TreeGrafter"/>
</dbReference>
<feature type="region of interest" description="Disordered" evidence="1">
    <location>
        <begin position="1"/>
        <end position="30"/>
    </location>
</feature>
<reference evidence="5" key="1">
    <citation type="submission" date="2011-08" db="EMBL/GenBank/DDBJ databases">
        <authorList>
            <person name="Rombauts S."/>
        </authorList>
    </citation>
    <scope>NUCLEOTIDE SEQUENCE</scope>
    <source>
        <strain evidence="5">London</strain>
    </source>
</reference>
<dbReference type="GO" id="GO:0005119">
    <property type="term" value="F:smoothened binding"/>
    <property type="evidence" value="ECO:0007669"/>
    <property type="project" value="TreeGrafter"/>
</dbReference>
<evidence type="ECO:0000313" key="4">
    <source>
        <dbReference type="EnsemblMetazoa" id="tetur03g00560.1"/>
    </source>
</evidence>
<organism evidence="4 5">
    <name type="scientific">Tetranychus urticae</name>
    <name type="common">Two-spotted spider mite</name>
    <dbReference type="NCBI Taxonomy" id="32264"/>
    <lineage>
        <taxon>Eukaryota</taxon>
        <taxon>Metazoa</taxon>
        <taxon>Ecdysozoa</taxon>
        <taxon>Arthropoda</taxon>
        <taxon>Chelicerata</taxon>
        <taxon>Arachnida</taxon>
        <taxon>Acari</taxon>
        <taxon>Acariformes</taxon>
        <taxon>Trombidiformes</taxon>
        <taxon>Prostigmata</taxon>
        <taxon>Eleutherengona</taxon>
        <taxon>Raphignathae</taxon>
        <taxon>Tetranychoidea</taxon>
        <taxon>Tetranychidae</taxon>
        <taxon>Tetranychus</taxon>
    </lineage>
</organism>
<dbReference type="GO" id="GO:1905515">
    <property type="term" value="P:non-motile cilium assembly"/>
    <property type="evidence" value="ECO:0007669"/>
    <property type="project" value="InterPro"/>
</dbReference>
<name>T1JYJ2_TETUR</name>
<accession>T1JYJ2</accession>
<evidence type="ECO:0000259" key="3">
    <source>
        <dbReference type="Pfam" id="PF23304"/>
    </source>
</evidence>
<dbReference type="GO" id="GO:0034464">
    <property type="term" value="C:BBSome"/>
    <property type="evidence" value="ECO:0007669"/>
    <property type="project" value="InterPro"/>
</dbReference>
<protein>
    <submittedName>
        <fullName evidence="4">Uncharacterized protein</fullName>
    </submittedName>
</protein>
<dbReference type="GO" id="GO:0005813">
    <property type="term" value="C:centrosome"/>
    <property type="evidence" value="ECO:0007669"/>
    <property type="project" value="TreeGrafter"/>
</dbReference>
<keyword evidence="5" id="KW-1185">Reference proteome</keyword>
<dbReference type="AlphaFoldDB" id="T1JYJ2"/>
<dbReference type="STRING" id="32264.T1JYJ2"/>
<dbReference type="EnsemblMetazoa" id="tetur03g00560.1">
    <property type="protein sequence ID" value="tetur03g00560.1"/>
    <property type="gene ID" value="tetur03g00560"/>
</dbReference>
<dbReference type="InterPro" id="IPR056419">
    <property type="entry name" value="GAE_BBS1"/>
</dbReference>
<dbReference type="GO" id="GO:0061512">
    <property type="term" value="P:protein localization to cilium"/>
    <property type="evidence" value="ECO:0007669"/>
    <property type="project" value="TreeGrafter"/>
</dbReference>
<dbReference type="PANTHER" id="PTHR20870">
    <property type="entry name" value="BARDET-BIEDL SYNDROME 1 PROTEIN"/>
    <property type="match status" value="1"/>
</dbReference>
<dbReference type="Pfam" id="PF23304">
    <property type="entry name" value="GAE_BBS1"/>
    <property type="match status" value="1"/>
</dbReference>
<feature type="domain" description="Bardet-Biedl syndrome 1 N-terminal" evidence="2">
    <location>
        <begin position="50"/>
        <end position="305"/>
    </location>
</feature>
<feature type="domain" description="Bardet-Biedl syndrome 1 protein GAE" evidence="3">
    <location>
        <begin position="511"/>
        <end position="613"/>
    </location>
</feature>
<dbReference type="GO" id="GO:0005113">
    <property type="term" value="F:patched binding"/>
    <property type="evidence" value="ECO:0007669"/>
    <property type="project" value="TreeGrafter"/>
</dbReference>
<evidence type="ECO:0000256" key="1">
    <source>
        <dbReference type="SAM" id="MobiDB-lite"/>
    </source>
</evidence>
<dbReference type="InterPro" id="IPR028784">
    <property type="entry name" value="BBS1"/>
</dbReference>
<dbReference type="HOGENOM" id="CLU_032988_1_0_1"/>
<proteinExistence type="predicted"/>